<evidence type="ECO:0000313" key="1">
    <source>
        <dbReference type="EMBL" id="GBP92033.1"/>
    </source>
</evidence>
<reference evidence="1 2" key="1">
    <citation type="journal article" date="2019" name="Commun. Biol.">
        <title>The bagworm genome reveals a unique fibroin gene that provides high tensile strength.</title>
        <authorList>
            <person name="Kono N."/>
            <person name="Nakamura H."/>
            <person name="Ohtoshi R."/>
            <person name="Tomita M."/>
            <person name="Numata K."/>
            <person name="Arakawa K."/>
        </authorList>
    </citation>
    <scope>NUCLEOTIDE SEQUENCE [LARGE SCALE GENOMIC DNA]</scope>
</reference>
<dbReference type="EMBL" id="BGZK01002233">
    <property type="protein sequence ID" value="GBP92033.1"/>
    <property type="molecule type" value="Genomic_DNA"/>
</dbReference>
<dbReference type="AlphaFoldDB" id="A0A4C1ZYT7"/>
<sequence length="228" mass="25160">MRATKNKAVTAAHGYARNLRRECAAGLSGRNKVCDGRKGTTDGGVDCRNSHSPDEIRSSLHVCILGRAVCDARPPTVQPTTSRLFKCGRVWRRLIRTEPANITALARVRPDTSPSGALQADHRSLQPAVPTRLIDRLSSFTLRSRIRLCTECVIYLTNRNIHQKDTIITQEQSYTLNFQPNCYISGHSEQPRPAPAQAPVKLTRAPAAGTTHERAPSVADEFLKIKSL</sequence>
<dbReference type="Proteomes" id="UP000299102">
    <property type="component" value="Unassembled WGS sequence"/>
</dbReference>
<gene>
    <name evidence="1" type="ORF">EVAR_63712_1</name>
</gene>
<proteinExistence type="predicted"/>
<accession>A0A4C1ZYT7</accession>
<comment type="caution">
    <text evidence="1">The sequence shown here is derived from an EMBL/GenBank/DDBJ whole genome shotgun (WGS) entry which is preliminary data.</text>
</comment>
<name>A0A4C1ZYT7_EUMVA</name>
<organism evidence="1 2">
    <name type="scientific">Eumeta variegata</name>
    <name type="common">Bagworm moth</name>
    <name type="synonym">Eumeta japonica</name>
    <dbReference type="NCBI Taxonomy" id="151549"/>
    <lineage>
        <taxon>Eukaryota</taxon>
        <taxon>Metazoa</taxon>
        <taxon>Ecdysozoa</taxon>
        <taxon>Arthropoda</taxon>
        <taxon>Hexapoda</taxon>
        <taxon>Insecta</taxon>
        <taxon>Pterygota</taxon>
        <taxon>Neoptera</taxon>
        <taxon>Endopterygota</taxon>
        <taxon>Lepidoptera</taxon>
        <taxon>Glossata</taxon>
        <taxon>Ditrysia</taxon>
        <taxon>Tineoidea</taxon>
        <taxon>Psychidae</taxon>
        <taxon>Oiketicinae</taxon>
        <taxon>Eumeta</taxon>
    </lineage>
</organism>
<evidence type="ECO:0000313" key="2">
    <source>
        <dbReference type="Proteomes" id="UP000299102"/>
    </source>
</evidence>
<keyword evidence="2" id="KW-1185">Reference proteome</keyword>
<protein>
    <submittedName>
        <fullName evidence="1">Uncharacterized protein</fullName>
    </submittedName>
</protein>